<dbReference type="InterPro" id="IPR002347">
    <property type="entry name" value="SDR_fam"/>
</dbReference>
<keyword evidence="4" id="KW-1185">Reference proteome</keyword>
<reference evidence="4" key="1">
    <citation type="submission" date="2018-08" db="EMBL/GenBank/DDBJ databases">
        <authorList>
            <person name="Kim S.-J."/>
            <person name="Jung G.-Y."/>
        </authorList>
    </citation>
    <scope>NUCLEOTIDE SEQUENCE [LARGE SCALE GENOMIC DNA]</scope>
    <source>
        <strain evidence="4">GY_G</strain>
    </source>
</reference>
<gene>
    <name evidence="3" type="ORF">DXH95_13890</name>
</gene>
<dbReference type="AlphaFoldDB" id="A0A371B5X8"/>
<dbReference type="RefSeq" id="WP_115550099.1">
    <property type="nucleotide sequence ID" value="NZ_QRGP01000002.1"/>
</dbReference>
<proteinExistence type="inferred from homology"/>
<evidence type="ECO:0000256" key="2">
    <source>
        <dbReference type="ARBA" id="ARBA00023002"/>
    </source>
</evidence>
<dbReference type="Gene3D" id="3.40.50.720">
    <property type="entry name" value="NAD(P)-binding Rossmann-like Domain"/>
    <property type="match status" value="1"/>
</dbReference>
<name>A0A371B5X8_9SPHN</name>
<organism evidence="3 4">
    <name type="scientific">Sphingorhabdus pulchriflava</name>
    <dbReference type="NCBI Taxonomy" id="2292257"/>
    <lineage>
        <taxon>Bacteria</taxon>
        <taxon>Pseudomonadati</taxon>
        <taxon>Pseudomonadota</taxon>
        <taxon>Alphaproteobacteria</taxon>
        <taxon>Sphingomonadales</taxon>
        <taxon>Sphingomonadaceae</taxon>
        <taxon>Sphingorhabdus</taxon>
    </lineage>
</organism>
<sequence length="281" mass="29111">MRFAGKTAVVTGAASGIGKATCLRLAEEGATVIAADIDEEGGSELAATSNGKIFFKRTDVCNVAEIKALMDFAAEKTGGIDIVFNNAGAAGDRAPIDEIEPEGWDRTMDLLLRSVAMGIRYAVPHMKGRKGASIVNTASIAALGAGYSPSAYAVAKVGVLHLSKMAAAELAKFDIRVNAICPGFIKTNIFASALEVPADQRDAANAVIYEVANAAQPVKGGGNPEDIASMVAYLASSEARFITGTHMVVDGGITIGPRHSWDENAPAMFDSVESFAGAAQE</sequence>
<keyword evidence="2" id="KW-0560">Oxidoreductase</keyword>
<dbReference type="Proteomes" id="UP000263833">
    <property type="component" value="Unassembled WGS sequence"/>
</dbReference>
<dbReference type="InterPro" id="IPR036291">
    <property type="entry name" value="NAD(P)-bd_dom_sf"/>
</dbReference>
<dbReference type="PRINTS" id="PR00081">
    <property type="entry name" value="GDHRDH"/>
</dbReference>
<evidence type="ECO:0000256" key="1">
    <source>
        <dbReference type="ARBA" id="ARBA00006484"/>
    </source>
</evidence>
<dbReference type="CDD" id="cd05233">
    <property type="entry name" value="SDR_c"/>
    <property type="match status" value="1"/>
</dbReference>
<accession>A0A371B5X8</accession>
<dbReference type="PANTHER" id="PTHR24321">
    <property type="entry name" value="DEHYDROGENASES, SHORT CHAIN"/>
    <property type="match status" value="1"/>
</dbReference>
<dbReference type="SUPFAM" id="SSF51735">
    <property type="entry name" value="NAD(P)-binding Rossmann-fold domains"/>
    <property type="match status" value="1"/>
</dbReference>
<comment type="similarity">
    <text evidence="1">Belongs to the short-chain dehydrogenases/reductases (SDR) family.</text>
</comment>
<protein>
    <submittedName>
        <fullName evidence="3">SDR family NAD(P)-dependent oxidoreductase</fullName>
    </submittedName>
</protein>
<dbReference type="FunFam" id="3.40.50.720:FF:000084">
    <property type="entry name" value="Short-chain dehydrogenase reductase"/>
    <property type="match status" value="1"/>
</dbReference>
<evidence type="ECO:0000313" key="3">
    <source>
        <dbReference type="EMBL" id="RDV02996.1"/>
    </source>
</evidence>
<evidence type="ECO:0000313" key="4">
    <source>
        <dbReference type="Proteomes" id="UP000263833"/>
    </source>
</evidence>
<dbReference type="Pfam" id="PF13561">
    <property type="entry name" value="adh_short_C2"/>
    <property type="match status" value="1"/>
</dbReference>
<dbReference type="PRINTS" id="PR00080">
    <property type="entry name" value="SDRFAMILY"/>
</dbReference>
<dbReference type="EMBL" id="QRGP01000002">
    <property type="protein sequence ID" value="RDV02996.1"/>
    <property type="molecule type" value="Genomic_DNA"/>
</dbReference>
<dbReference type="PANTHER" id="PTHR24321:SF11">
    <property type="entry name" value="BLR0893 PROTEIN"/>
    <property type="match status" value="1"/>
</dbReference>
<comment type="caution">
    <text evidence="3">The sequence shown here is derived from an EMBL/GenBank/DDBJ whole genome shotgun (WGS) entry which is preliminary data.</text>
</comment>
<dbReference type="OrthoDB" id="9812986at2"/>
<dbReference type="GO" id="GO:0016491">
    <property type="term" value="F:oxidoreductase activity"/>
    <property type="evidence" value="ECO:0007669"/>
    <property type="project" value="UniProtKB-KW"/>
</dbReference>